<organism evidence="2 3">
    <name type="scientific">Petrolisthes manimaculis</name>
    <dbReference type="NCBI Taxonomy" id="1843537"/>
    <lineage>
        <taxon>Eukaryota</taxon>
        <taxon>Metazoa</taxon>
        <taxon>Ecdysozoa</taxon>
        <taxon>Arthropoda</taxon>
        <taxon>Crustacea</taxon>
        <taxon>Multicrustacea</taxon>
        <taxon>Malacostraca</taxon>
        <taxon>Eumalacostraca</taxon>
        <taxon>Eucarida</taxon>
        <taxon>Decapoda</taxon>
        <taxon>Pleocyemata</taxon>
        <taxon>Anomura</taxon>
        <taxon>Galatheoidea</taxon>
        <taxon>Porcellanidae</taxon>
        <taxon>Petrolisthes</taxon>
    </lineage>
</organism>
<dbReference type="EMBL" id="JAWZYT010002478">
    <property type="protein sequence ID" value="KAK4304116.1"/>
    <property type="molecule type" value="Genomic_DNA"/>
</dbReference>
<comment type="caution">
    <text evidence="2">The sequence shown here is derived from an EMBL/GenBank/DDBJ whole genome shotgun (WGS) entry which is preliminary data.</text>
</comment>
<reference evidence="2" key="1">
    <citation type="submission" date="2023-11" db="EMBL/GenBank/DDBJ databases">
        <title>Genome assemblies of two species of porcelain crab, Petrolisthes cinctipes and Petrolisthes manimaculis (Anomura: Porcellanidae).</title>
        <authorList>
            <person name="Angst P."/>
        </authorList>
    </citation>
    <scope>NUCLEOTIDE SEQUENCE</scope>
    <source>
        <strain evidence="2">PB745_02</strain>
        <tissue evidence="2">Gill</tissue>
    </source>
</reference>
<feature type="region of interest" description="Disordered" evidence="1">
    <location>
        <begin position="28"/>
        <end position="48"/>
    </location>
</feature>
<evidence type="ECO:0000256" key="1">
    <source>
        <dbReference type="SAM" id="MobiDB-lite"/>
    </source>
</evidence>
<dbReference type="Proteomes" id="UP001292094">
    <property type="component" value="Unassembled WGS sequence"/>
</dbReference>
<name>A0AAE1U0L5_9EUCA</name>
<dbReference type="AlphaFoldDB" id="A0AAE1U0L5"/>
<protein>
    <submittedName>
        <fullName evidence="2">Uncharacterized protein</fullName>
    </submittedName>
</protein>
<keyword evidence="3" id="KW-1185">Reference proteome</keyword>
<proteinExistence type="predicted"/>
<evidence type="ECO:0000313" key="2">
    <source>
        <dbReference type="EMBL" id="KAK4304116.1"/>
    </source>
</evidence>
<sequence>MTLQILGGVTWIIGKQLWMEGGQMLRERTTTTRERNPAGARKRSECDTSEQIRAKVTDQCSCVYETPLTMDARKISHQQN</sequence>
<gene>
    <name evidence="2" type="ORF">Pmani_023925</name>
</gene>
<accession>A0AAE1U0L5</accession>
<evidence type="ECO:0000313" key="3">
    <source>
        <dbReference type="Proteomes" id="UP001292094"/>
    </source>
</evidence>